<organism evidence="1 2">
    <name type="scientific">Leucogyrophana mollusca</name>
    <dbReference type="NCBI Taxonomy" id="85980"/>
    <lineage>
        <taxon>Eukaryota</taxon>
        <taxon>Fungi</taxon>
        <taxon>Dikarya</taxon>
        <taxon>Basidiomycota</taxon>
        <taxon>Agaricomycotina</taxon>
        <taxon>Agaricomycetes</taxon>
        <taxon>Agaricomycetidae</taxon>
        <taxon>Boletales</taxon>
        <taxon>Boletales incertae sedis</taxon>
        <taxon>Leucogyrophana</taxon>
    </lineage>
</organism>
<keyword evidence="2" id="KW-1185">Reference proteome</keyword>
<evidence type="ECO:0000313" key="1">
    <source>
        <dbReference type="EMBL" id="KAH7920252.1"/>
    </source>
</evidence>
<dbReference type="EMBL" id="MU266593">
    <property type="protein sequence ID" value="KAH7920252.1"/>
    <property type="molecule type" value="Genomic_DNA"/>
</dbReference>
<accession>A0ACB8B693</accession>
<evidence type="ECO:0000313" key="2">
    <source>
        <dbReference type="Proteomes" id="UP000790709"/>
    </source>
</evidence>
<reference evidence="1" key="1">
    <citation type="journal article" date="2021" name="New Phytol.">
        <title>Evolutionary innovations through gain and loss of genes in the ectomycorrhizal Boletales.</title>
        <authorList>
            <person name="Wu G."/>
            <person name="Miyauchi S."/>
            <person name="Morin E."/>
            <person name="Kuo A."/>
            <person name="Drula E."/>
            <person name="Varga T."/>
            <person name="Kohler A."/>
            <person name="Feng B."/>
            <person name="Cao Y."/>
            <person name="Lipzen A."/>
            <person name="Daum C."/>
            <person name="Hundley H."/>
            <person name="Pangilinan J."/>
            <person name="Johnson J."/>
            <person name="Barry K."/>
            <person name="LaButti K."/>
            <person name="Ng V."/>
            <person name="Ahrendt S."/>
            <person name="Min B."/>
            <person name="Choi I.G."/>
            <person name="Park H."/>
            <person name="Plett J.M."/>
            <person name="Magnuson J."/>
            <person name="Spatafora J.W."/>
            <person name="Nagy L.G."/>
            <person name="Henrissat B."/>
            <person name="Grigoriev I.V."/>
            <person name="Yang Z.L."/>
            <person name="Xu J."/>
            <person name="Martin F.M."/>
        </authorList>
    </citation>
    <scope>NUCLEOTIDE SEQUENCE</scope>
    <source>
        <strain evidence="1">KUC20120723A-06</strain>
    </source>
</reference>
<protein>
    <submittedName>
        <fullName evidence="1">Uncharacterized protein</fullName>
    </submittedName>
</protein>
<comment type="caution">
    <text evidence="1">The sequence shown here is derived from an EMBL/GenBank/DDBJ whole genome shotgun (WGS) entry which is preliminary data.</text>
</comment>
<proteinExistence type="predicted"/>
<name>A0ACB8B693_9AGAM</name>
<dbReference type="Proteomes" id="UP000790709">
    <property type="component" value="Unassembled WGS sequence"/>
</dbReference>
<sequence length="238" mass="26366">MELPSPGPAIRGVAEMLNFGRSKIEELRYASNLQKINFFAPLQAGGLKQAPLHPTEFIYDRENHQGKTSEDHRKSAPVTHQSLCFFAACQQAKAGRGTPLTSHFAMSDAVNIHSMQHIWFFEHCYIILLLLKPSRPGLATLAGPLCSTFLYASRGERSTIRSILGFRSDTKWRVFEPNNTKQQHASSSPSPSSEARRNALACGVMCLQDSDEPTNAGASFSCGKELYPKPKSTRRQQA</sequence>
<gene>
    <name evidence="1" type="ORF">BV22DRAFT_1181630</name>
</gene>